<reference evidence="1 2" key="1">
    <citation type="submission" date="2014-11" db="EMBL/GenBank/DDBJ databases">
        <title>Comparative genomics of Methylobacterium species.</title>
        <authorList>
            <person name="Chaudhry V."/>
            <person name="Patil P.B."/>
        </authorList>
    </citation>
    <scope>NUCLEOTIDE SEQUENCE [LARGE SCALE GENOMIC DNA]</scope>
    <source>
        <strain evidence="1 2">SE3.6</strain>
    </source>
</reference>
<organism evidence="1 2">
    <name type="scientific">Methylobacterium indicum</name>
    <dbReference type="NCBI Taxonomy" id="1775910"/>
    <lineage>
        <taxon>Bacteria</taxon>
        <taxon>Pseudomonadati</taxon>
        <taxon>Pseudomonadota</taxon>
        <taxon>Alphaproteobacteria</taxon>
        <taxon>Hyphomicrobiales</taxon>
        <taxon>Methylobacteriaceae</taxon>
        <taxon>Methylobacterium</taxon>
    </lineage>
</organism>
<dbReference type="Proteomes" id="UP000036471">
    <property type="component" value="Unassembled WGS sequence"/>
</dbReference>
<evidence type="ECO:0000313" key="1">
    <source>
        <dbReference type="EMBL" id="KMO19865.1"/>
    </source>
</evidence>
<dbReference type="RefSeq" id="WP_048428785.1">
    <property type="nucleotide sequence ID" value="NZ_JTHF01000139.1"/>
</dbReference>
<comment type="caution">
    <text evidence="1">The sequence shown here is derived from an EMBL/GenBank/DDBJ whole genome shotgun (WGS) entry which is preliminary data.</text>
</comment>
<evidence type="ECO:0000313" key="2">
    <source>
        <dbReference type="Proteomes" id="UP000036471"/>
    </source>
</evidence>
<dbReference type="EMBL" id="JTHG01000181">
    <property type="protein sequence ID" value="KMO19865.1"/>
    <property type="molecule type" value="Genomic_DNA"/>
</dbReference>
<proteinExistence type="predicted"/>
<protein>
    <submittedName>
        <fullName evidence="1">Uncharacterized protein</fullName>
    </submittedName>
</protein>
<accession>A0ABR5H6D8</accession>
<sequence>MTRKRPGRVAVVVDMLRAEVASADQLRVQLLRTNARAHLRNALVYAERSDELDMAADDAWRAVLAFVEGQRIAPAWLSVGPGARRAALSAKAKSASQAFRQLPEGCLAFYRAEAL</sequence>
<name>A0ABR5H6D8_9HYPH</name>
<gene>
    <name evidence="1" type="ORF">QR79_19100</name>
</gene>
<keyword evidence="2" id="KW-1185">Reference proteome</keyword>